<sequence>MENSVTTGSPGRRIRLDMDAGSGQYSPHSFLSTMPDLNWRNQAVKDAIGPEWNPAADENGFGRASPGG</sequence>
<keyword evidence="3" id="KW-1185">Reference proteome</keyword>
<comment type="caution">
    <text evidence="2">The sequence shown here is derived from an EMBL/GenBank/DDBJ whole genome shotgun (WGS) entry which is preliminary data.</text>
</comment>
<feature type="region of interest" description="Disordered" evidence="1">
    <location>
        <begin position="1"/>
        <end position="27"/>
    </location>
</feature>
<dbReference type="AlphaFoldDB" id="A0A640SMP8"/>
<gene>
    <name evidence="2" type="ORF">Sgleb_02010</name>
</gene>
<protein>
    <submittedName>
        <fullName evidence="2">Uncharacterized protein</fullName>
    </submittedName>
</protein>
<dbReference type="RefSeq" id="WP_190146006.1">
    <property type="nucleotide sequence ID" value="NZ_BLIO01000001.1"/>
</dbReference>
<dbReference type="Proteomes" id="UP000430079">
    <property type="component" value="Unassembled WGS sequence"/>
</dbReference>
<accession>A0A640SMP8</accession>
<evidence type="ECO:0000313" key="2">
    <source>
        <dbReference type="EMBL" id="GFE12154.1"/>
    </source>
</evidence>
<proteinExistence type="predicted"/>
<reference evidence="2 3" key="1">
    <citation type="submission" date="2019-12" db="EMBL/GenBank/DDBJ databases">
        <title>Whole genome shotgun sequence of Streptomyces hygroscopicus subsp. glebosus NBRC 13786.</title>
        <authorList>
            <person name="Ichikawa N."/>
            <person name="Kimura A."/>
            <person name="Kitahashi Y."/>
            <person name="Komaki H."/>
            <person name="Tamura T."/>
        </authorList>
    </citation>
    <scope>NUCLEOTIDE SEQUENCE [LARGE SCALE GENOMIC DNA]</scope>
    <source>
        <strain evidence="2 3">NBRC 13786</strain>
    </source>
</reference>
<organism evidence="2 3">
    <name type="scientific">Streptomyces glebosus</name>
    <dbReference type="NCBI Taxonomy" id="249580"/>
    <lineage>
        <taxon>Bacteria</taxon>
        <taxon>Bacillati</taxon>
        <taxon>Actinomycetota</taxon>
        <taxon>Actinomycetes</taxon>
        <taxon>Kitasatosporales</taxon>
        <taxon>Streptomycetaceae</taxon>
        <taxon>Streptomyces</taxon>
    </lineage>
</organism>
<evidence type="ECO:0000256" key="1">
    <source>
        <dbReference type="SAM" id="MobiDB-lite"/>
    </source>
</evidence>
<dbReference type="EMBL" id="BLIO01000001">
    <property type="protein sequence ID" value="GFE12154.1"/>
    <property type="molecule type" value="Genomic_DNA"/>
</dbReference>
<evidence type="ECO:0000313" key="3">
    <source>
        <dbReference type="Proteomes" id="UP000430079"/>
    </source>
</evidence>
<name>A0A640SMP8_9ACTN</name>